<keyword evidence="1 10" id="KW-0285">Flavoprotein</keyword>
<keyword evidence="7 10" id="KW-1133">Transmembrane helix</keyword>
<dbReference type="HAMAP" id="MF_03212">
    <property type="entry name" value="NCPR"/>
    <property type="match status" value="1"/>
</dbReference>
<dbReference type="InterPro" id="IPR001433">
    <property type="entry name" value="OxRdtase_FAD/NAD-bd"/>
</dbReference>
<feature type="binding site" evidence="10">
    <location>
        <begin position="74"/>
        <end position="79"/>
    </location>
    <ligand>
        <name>FMN</name>
        <dbReference type="ChEBI" id="CHEBI:58210"/>
    </ligand>
</feature>
<dbReference type="PROSITE" id="PS51384">
    <property type="entry name" value="FAD_FR"/>
    <property type="match status" value="1"/>
</dbReference>
<sequence>MSSDSLLSSFGVLDALLLAVIAGGCAYYFGFRKKTAPPVFKKLTVNPSQTSNEPKGFIERMKDGGRSIVIFFGSQTGTAEEFATRLMKESSRYGMKAILADPEDCDMETLCNLTDIDRSLAIFLMATYGEGDPTDNAQEFYDWLRDSDASLSGIRYAVFGLGNKTYEHYNAIGKFVDKKLEELGAERIFPLGLGDDDANIEEDFLSWKEKFWPAVCDYFGVSDAGEDVNVRQYSLTLHNDPEKVTLFKGEPGRIGSFQNQKPPFDAKNPFLSTIISTKELHKAGDRSCLHINIDLTGSRLRYDTGDHVGVLPRNDSTLVNWLGERLKVDLDAPFTLTSLDEEAMKKHPFPCPTTFRTALTFYLDITSCPRTNVLKELSEYTDDGGDKEFLLSMTKSSPESKEKYMNWVVKDHRTTLHLLEDIPSLHPPIDHLCELLPRLQVRYYSISSSPKVNPNLLSITAVVVEYTTPTSRHMRGVCTGLLSTLRPSEVIQPKIPVFIRRSQFRLPFKTNLPIIMIGPGTGLAPFMGFLQERKVIKSEGDKPLGEAYLYFGCRHEAEDFIYEEELKEYLKDGTLNKLYLAFSRDQEKKVYVQHLLEQNSEEVWNVLQQKGHLYICGDARNMATDVDKVLHKIVMACGNHDSASANDYIKRLRSTGKYSCDVWS</sequence>
<comment type="caution">
    <text evidence="10">Lacks conserved residue(s) required for the propagation of feature annotation.</text>
</comment>
<reference evidence="16" key="1">
    <citation type="submission" date="2012-12" db="EMBL/GenBank/DDBJ databases">
        <authorList>
            <person name="Hellsten U."/>
            <person name="Grimwood J."/>
            <person name="Chapman J.A."/>
            <person name="Shapiro H."/>
            <person name="Aerts A."/>
            <person name="Otillar R.P."/>
            <person name="Terry A.Y."/>
            <person name="Boore J.L."/>
            <person name="Simakov O."/>
            <person name="Marletaz F."/>
            <person name="Cho S.-J."/>
            <person name="Edsinger-Gonzales E."/>
            <person name="Havlak P."/>
            <person name="Kuo D.-H."/>
            <person name="Larsson T."/>
            <person name="Lv J."/>
            <person name="Arendt D."/>
            <person name="Savage R."/>
            <person name="Osoegawa K."/>
            <person name="de Jong P."/>
            <person name="Lindberg D.R."/>
            <person name="Seaver E.C."/>
            <person name="Weisblat D.A."/>
            <person name="Putnam N.H."/>
            <person name="Grigoriev I.V."/>
            <person name="Rokhsar D.S."/>
        </authorList>
    </citation>
    <scope>NUCLEOTIDE SEQUENCE</scope>
</reference>
<dbReference type="PANTHER" id="PTHR19384:SF17">
    <property type="entry name" value="NADPH--CYTOCHROME P450 REDUCTASE"/>
    <property type="match status" value="1"/>
</dbReference>
<dbReference type="Gene3D" id="3.40.50.80">
    <property type="entry name" value="Nucleotide-binding domain of ferredoxin-NADP reductase (FNR) module"/>
    <property type="match status" value="1"/>
</dbReference>
<feature type="binding site" evidence="10">
    <location>
        <begin position="126"/>
        <end position="129"/>
    </location>
    <ligand>
        <name>FMN</name>
        <dbReference type="ChEBI" id="CHEBI:58210"/>
    </ligand>
</feature>
<dbReference type="FunFam" id="1.20.990.10:FF:000001">
    <property type="entry name" value="NADPH--cytochrome P450 reductase"/>
    <property type="match status" value="1"/>
</dbReference>
<dbReference type="GO" id="GO:0006809">
    <property type="term" value="P:nitric oxide biosynthetic process"/>
    <property type="evidence" value="ECO:0000318"/>
    <property type="project" value="GO_Central"/>
</dbReference>
<dbReference type="InterPro" id="IPR039261">
    <property type="entry name" value="FNR_nucleotide-bd"/>
</dbReference>
<dbReference type="InterPro" id="IPR017927">
    <property type="entry name" value="FAD-bd_FR_type"/>
</dbReference>
<evidence type="ECO:0000256" key="11">
    <source>
        <dbReference type="PIRNR" id="PIRNR000208"/>
    </source>
</evidence>
<dbReference type="Gene3D" id="1.20.990.10">
    <property type="entry name" value="NADPH-cytochrome p450 Reductase, Chain A, domain 3"/>
    <property type="match status" value="1"/>
</dbReference>
<keyword evidence="16" id="KW-1185">Reference proteome</keyword>
<dbReference type="FunCoup" id="T1EFT9">
    <property type="interactions" value="1594"/>
</dbReference>
<evidence type="ECO:0000256" key="9">
    <source>
        <dbReference type="ARBA" id="ARBA00023136"/>
    </source>
</evidence>
<dbReference type="CTD" id="20195441"/>
<feature type="domain" description="FAD-binding FR-type" evidence="13">
    <location>
        <begin position="267"/>
        <end position="507"/>
    </location>
</feature>
<dbReference type="SUPFAM" id="SSF52218">
    <property type="entry name" value="Flavoproteins"/>
    <property type="match status" value="1"/>
</dbReference>
<organism evidence="15 16">
    <name type="scientific">Helobdella robusta</name>
    <name type="common">Californian leech</name>
    <dbReference type="NCBI Taxonomy" id="6412"/>
    <lineage>
        <taxon>Eukaryota</taxon>
        <taxon>Metazoa</taxon>
        <taxon>Spiralia</taxon>
        <taxon>Lophotrochozoa</taxon>
        <taxon>Annelida</taxon>
        <taxon>Clitellata</taxon>
        <taxon>Hirudinea</taxon>
        <taxon>Rhynchobdellida</taxon>
        <taxon>Glossiphoniidae</taxon>
        <taxon>Helobdella</taxon>
    </lineage>
</organism>
<dbReference type="Gene3D" id="2.40.30.10">
    <property type="entry name" value="Translation factors"/>
    <property type="match status" value="1"/>
</dbReference>
<comment type="cofactor">
    <cofactor evidence="10">
        <name>FMN</name>
        <dbReference type="ChEBI" id="CHEBI:58210"/>
    </cofactor>
    <text evidence="10">Binds 1 FMN per monomer.</text>
</comment>
<feature type="binding site" evidence="10">
    <location>
        <begin position="161"/>
        <end position="170"/>
    </location>
    <ligand>
        <name>FMN</name>
        <dbReference type="ChEBI" id="CHEBI:58210"/>
    </ligand>
</feature>
<proteinExistence type="inferred from homology"/>
<dbReference type="GO" id="GO:0050661">
    <property type="term" value="F:NADP binding"/>
    <property type="evidence" value="ECO:0007669"/>
    <property type="project" value="UniProtKB-UniRule"/>
</dbReference>
<dbReference type="EnsemblMetazoa" id="HelroT113572">
    <property type="protein sequence ID" value="HelroP113572"/>
    <property type="gene ID" value="HelroG113572"/>
</dbReference>
<comment type="cofactor">
    <cofactor evidence="10">
        <name>FAD</name>
        <dbReference type="ChEBI" id="CHEBI:57692"/>
    </cofactor>
    <text evidence="10">Binds 1 FAD per monomer.</text>
</comment>
<evidence type="ECO:0000256" key="1">
    <source>
        <dbReference type="ARBA" id="ARBA00022630"/>
    </source>
</evidence>
<dbReference type="InterPro" id="IPR001709">
    <property type="entry name" value="Flavoprot_Pyr_Nucl_cyt_Rdtase"/>
</dbReference>
<evidence type="ECO:0000313" key="16">
    <source>
        <dbReference type="Proteomes" id="UP000015101"/>
    </source>
</evidence>
<evidence type="ECO:0000256" key="6">
    <source>
        <dbReference type="ARBA" id="ARBA00022857"/>
    </source>
</evidence>
<dbReference type="InterPro" id="IPR001094">
    <property type="entry name" value="Flavdoxin-like"/>
</dbReference>
<dbReference type="GO" id="GO:0003958">
    <property type="term" value="F:NADPH-hemoprotein reductase activity"/>
    <property type="evidence" value="ECO:0000318"/>
    <property type="project" value="GO_Central"/>
</dbReference>
<dbReference type="GeneID" id="20195441"/>
<evidence type="ECO:0000256" key="8">
    <source>
        <dbReference type="ARBA" id="ARBA00023002"/>
    </source>
</evidence>
<dbReference type="eggNOG" id="KOG1158">
    <property type="taxonomic scope" value="Eukaryota"/>
</dbReference>
<dbReference type="OMA" id="QKRYQRD"/>
<comment type="similarity">
    <text evidence="10">In the N-terminal section; belongs to the flavodoxin family.</text>
</comment>
<dbReference type="SUPFAM" id="SSF63380">
    <property type="entry name" value="Riboflavin synthase domain-like"/>
    <property type="match status" value="1"/>
</dbReference>
<reference evidence="15" key="3">
    <citation type="submission" date="2015-06" db="UniProtKB">
        <authorList>
            <consortium name="EnsemblMetazoa"/>
        </authorList>
    </citation>
    <scope>IDENTIFICATION</scope>
</reference>
<dbReference type="STRING" id="6412.T1EFT9"/>
<dbReference type="EMBL" id="KB097070">
    <property type="protein sequence ID" value="ESN99807.1"/>
    <property type="molecule type" value="Genomic_DNA"/>
</dbReference>
<comment type="similarity">
    <text evidence="10 11">In the C-terminal section; belongs to the flavoprotein pyridine nucleotide cytochrome reductase family.</text>
</comment>
<feature type="transmembrane region" description="Helical" evidence="10">
    <location>
        <begin position="6"/>
        <end position="31"/>
    </location>
</feature>
<dbReference type="Proteomes" id="UP000015101">
    <property type="component" value="Unassembled WGS sequence"/>
</dbReference>
<dbReference type="InterPro" id="IPR023173">
    <property type="entry name" value="NADPH_Cyt_P450_Rdtase_alpha"/>
</dbReference>
<dbReference type="PROSITE" id="PS50902">
    <property type="entry name" value="FLAVODOXIN_LIKE"/>
    <property type="match status" value="1"/>
</dbReference>
<dbReference type="InterPro" id="IPR023208">
    <property type="entry name" value="P450R"/>
</dbReference>
<dbReference type="EC" id="1.6.2.4" evidence="10 11"/>
<dbReference type="PRINTS" id="PR00369">
    <property type="entry name" value="FLAVODOXIN"/>
</dbReference>
<keyword evidence="5 10" id="KW-0274">FAD</keyword>
<feature type="binding site" evidence="10">
    <location>
        <position position="521"/>
    </location>
    <ligand>
        <name>NADP(+)</name>
        <dbReference type="ChEBI" id="CHEBI:58349"/>
    </ligand>
</feature>
<keyword evidence="3 10" id="KW-0812">Transmembrane</keyword>
<dbReference type="SUPFAM" id="SSF52343">
    <property type="entry name" value="Ferredoxin reductase-like, C-terminal NADP-linked domain"/>
    <property type="match status" value="1"/>
</dbReference>
<gene>
    <name evidence="15" type="primary">20195441</name>
    <name evidence="14" type="ORF">HELRODRAFT_113572</name>
</gene>
<evidence type="ECO:0000256" key="2">
    <source>
        <dbReference type="ARBA" id="ARBA00022643"/>
    </source>
</evidence>
<dbReference type="HOGENOM" id="CLU_001570_17_3_1"/>
<feature type="binding site" evidence="10">
    <location>
        <begin position="442"/>
        <end position="445"/>
    </location>
    <ligand>
        <name>FAD</name>
        <dbReference type="ChEBI" id="CHEBI:57692"/>
    </ligand>
</feature>
<keyword evidence="6 10" id="KW-0521">NADP</keyword>
<keyword evidence="9 10" id="KW-0472">Membrane</keyword>
<comment type="catalytic activity">
    <reaction evidence="10 11">
        <text>2 oxidized [cytochrome P450] + NADPH = 2 reduced [cytochrome P450] + NADP(+) + H(+)</text>
        <dbReference type="Rhea" id="RHEA:24040"/>
        <dbReference type="Rhea" id="RHEA-COMP:14627"/>
        <dbReference type="Rhea" id="RHEA-COMP:14628"/>
        <dbReference type="ChEBI" id="CHEBI:15378"/>
        <dbReference type="ChEBI" id="CHEBI:55376"/>
        <dbReference type="ChEBI" id="CHEBI:57783"/>
        <dbReference type="ChEBI" id="CHEBI:58349"/>
        <dbReference type="ChEBI" id="CHEBI:60344"/>
        <dbReference type="EC" id="1.6.2.4"/>
    </reaction>
</comment>
<dbReference type="EMBL" id="AMQM01005741">
    <property type="status" value="NOT_ANNOTATED_CDS"/>
    <property type="molecule type" value="Genomic_DNA"/>
</dbReference>
<dbReference type="GO" id="GO:0009725">
    <property type="term" value="P:response to hormone"/>
    <property type="evidence" value="ECO:0000318"/>
    <property type="project" value="GO_Central"/>
</dbReference>
<comment type="subcellular location">
    <subcellularLocation>
        <location evidence="10">Endoplasmic reticulum membrane</location>
        <topology evidence="10">Single-pass membrane protein</topology>
        <orientation evidence="10">Cytoplasmic side</orientation>
    </subcellularLocation>
</comment>
<dbReference type="PIRSF" id="PIRSF000208">
    <property type="entry name" value="P450R"/>
    <property type="match status" value="1"/>
</dbReference>
<dbReference type="InterPro" id="IPR017938">
    <property type="entry name" value="Riboflavin_synthase-like_b-brl"/>
</dbReference>
<evidence type="ECO:0000259" key="13">
    <source>
        <dbReference type="PROSITE" id="PS51384"/>
    </source>
</evidence>
<feature type="binding site" evidence="10">
    <location>
        <begin position="583"/>
        <end position="584"/>
    </location>
    <ligand>
        <name>NADP(+)</name>
        <dbReference type="ChEBI" id="CHEBI:58349"/>
    </ligand>
</feature>
<dbReference type="FunFam" id="3.40.50.80:FF:000001">
    <property type="entry name" value="NADPH--cytochrome P450 reductase 1"/>
    <property type="match status" value="1"/>
</dbReference>
<feature type="binding site" evidence="10">
    <location>
        <position position="625"/>
    </location>
    <ligand>
        <name>NADP(+)</name>
        <dbReference type="ChEBI" id="CHEBI:58349"/>
    </ligand>
</feature>
<reference evidence="14 16" key="2">
    <citation type="journal article" date="2013" name="Nature">
        <title>Insights into bilaterian evolution from three spiralian genomes.</title>
        <authorList>
            <person name="Simakov O."/>
            <person name="Marletaz F."/>
            <person name="Cho S.J."/>
            <person name="Edsinger-Gonzales E."/>
            <person name="Havlak P."/>
            <person name="Hellsten U."/>
            <person name="Kuo D.H."/>
            <person name="Larsson T."/>
            <person name="Lv J."/>
            <person name="Arendt D."/>
            <person name="Savage R."/>
            <person name="Osoegawa K."/>
            <person name="de Jong P."/>
            <person name="Grimwood J."/>
            <person name="Chapman J.A."/>
            <person name="Shapiro H."/>
            <person name="Aerts A."/>
            <person name="Otillar R.P."/>
            <person name="Terry A.Y."/>
            <person name="Boore J.L."/>
            <person name="Grigoriev I.V."/>
            <person name="Lindberg D.R."/>
            <person name="Seaver E.C."/>
            <person name="Weisblat D.A."/>
            <person name="Putnam N.H."/>
            <person name="Rokhsar D.S."/>
        </authorList>
    </citation>
    <scope>NUCLEOTIDE SEQUENCE</scope>
</reference>
<dbReference type="InterPro" id="IPR003097">
    <property type="entry name" value="CysJ-like_FAD-binding"/>
</dbReference>
<feature type="domain" description="Flavodoxin-like" evidence="12">
    <location>
        <begin position="68"/>
        <end position="212"/>
    </location>
</feature>
<evidence type="ECO:0000256" key="3">
    <source>
        <dbReference type="ARBA" id="ARBA00022692"/>
    </source>
</evidence>
<dbReference type="FunFam" id="3.40.50.360:FF:000009">
    <property type="entry name" value="NADPH--cytochrome P450 reductase"/>
    <property type="match status" value="1"/>
</dbReference>
<feature type="binding site" evidence="10">
    <location>
        <position position="663"/>
    </location>
    <ligand>
        <name>FAD</name>
        <dbReference type="ChEBI" id="CHEBI:57692"/>
    </ligand>
</feature>
<dbReference type="Pfam" id="PF00667">
    <property type="entry name" value="FAD_binding_1"/>
    <property type="match status" value="1"/>
</dbReference>
<evidence type="ECO:0000256" key="7">
    <source>
        <dbReference type="ARBA" id="ARBA00022989"/>
    </source>
</evidence>
<dbReference type="GO" id="GO:0005829">
    <property type="term" value="C:cytosol"/>
    <property type="evidence" value="ECO:0000318"/>
    <property type="project" value="GO_Central"/>
</dbReference>
<evidence type="ECO:0000256" key="10">
    <source>
        <dbReference type="HAMAP-Rule" id="MF_03212"/>
    </source>
</evidence>
<feature type="binding site" evidence="10">
    <location>
        <begin position="589"/>
        <end position="593"/>
    </location>
    <ligand>
        <name>NADP(+)</name>
        <dbReference type="ChEBI" id="CHEBI:58349"/>
    </ligand>
</feature>
<feature type="binding site" evidence="10">
    <location>
        <position position="286"/>
    </location>
    <ligand>
        <name>NADP(+)</name>
        <dbReference type="ChEBI" id="CHEBI:58349"/>
    </ligand>
</feature>
<keyword evidence="8 10" id="KW-0560">Oxidoreductase</keyword>
<evidence type="ECO:0000256" key="5">
    <source>
        <dbReference type="ARBA" id="ARBA00022827"/>
    </source>
</evidence>
<dbReference type="Pfam" id="PF00175">
    <property type="entry name" value="NAD_binding_1"/>
    <property type="match status" value="1"/>
</dbReference>
<dbReference type="InterPro" id="IPR008254">
    <property type="entry name" value="Flavodoxin/NO_synth"/>
</dbReference>
<dbReference type="CDD" id="cd06204">
    <property type="entry name" value="CYPOR"/>
    <property type="match status" value="1"/>
</dbReference>
<dbReference type="PRINTS" id="PR00371">
    <property type="entry name" value="FPNCR"/>
</dbReference>
<dbReference type="InterPro" id="IPR029039">
    <property type="entry name" value="Flavoprotein-like_sf"/>
</dbReference>
<dbReference type="GO" id="GO:0050660">
    <property type="term" value="F:flavin adenine dinucleotide binding"/>
    <property type="evidence" value="ECO:0000318"/>
    <property type="project" value="GO_Central"/>
</dbReference>
<feature type="binding site" evidence="10">
    <location>
        <position position="196"/>
    </location>
    <ligand>
        <name>FMN</name>
        <dbReference type="ChEBI" id="CHEBI:58210"/>
    </ligand>
</feature>
<dbReference type="PANTHER" id="PTHR19384">
    <property type="entry name" value="NITRIC OXIDE SYNTHASE-RELATED"/>
    <property type="match status" value="1"/>
</dbReference>
<accession>T1EFT9</accession>
<protein>
    <recommendedName>
        <fullName evidence="10 11">NADPH--cytochrome P450 reductase</fullName>
        <shortName evidence="10">CPR</shortName>
        <shortName evidence="10">P450R</shortName>
        <ecNumber evidence="10 11">1.6.2.4</ecNumber>
    </recommendedName>
</protein>
<evidence type="ECO:0000313" key="14">
    <source>
        <dbReference type="EMBL" id="ESN99807.1"/>
    </source>
</evidence>
<dbReference type="AlphaFoldDB" id="T1EFT9"/>
<dbReference type="OrthoDB" id="1856718at2759"/>
<feature type="binding site" evidence="10">
    <location>
        <position position="466"/>
    </location>
    <ligand>
        <name>FAD</name>
        <dbReference type="ChEBI" id="CHEBI:57692"/>
    </ligand>
</feature>
<evidence type="ECO:0000259" key="12">
    <source>
        <dbReference type="PROSITE" id="PS50902"/>
    </source>
</evidence>
<feature type="binding site" evidence="10">
    <location>
        <begin position="460"/>
        <end position="462"/>
    </location>
    <ligand>
        <name>FAD</name>
        <dbReference type="ChEBI" id="CHEBI:57692"/>
    </ligand>
</feature>
<dbReference type="Pfam" id="PF00258">
    <property type="entry name" value="Flavodoxin_1"/>
    <property type="match status" value="1"/>
</dbReference>
<name>T1EFT9_HELRO</name>
<dbReference type="RefSeq" id="XP_009022160.1">
    <property type="nucleotide sequence ID" value="XM_009023912.1"/>
</dbReference>
<evidence type="ECO:0000313" key="15">
    <source>
        <dbReference type="EnsemblMetazoa" id="HelroP113572"/>
    </source>
</evidence>
<evidence type="ECO:0000256" key="4">
    <source>
        <dbReference type="ARBA" id="ARBA00022824"/>
    </source>
</evidence>
<comment type="similarity">
    <text evidence="10">Belongs to the NADPH--cytochrome P450 reductase family.</text>
</comment>
<keyword evidence="2 10" id="KW-0288">FMN</keyword>
<comment type="function">
    <text evidence="10">This enzyme is required for electron transfer from NADP to cytochrome P450 in microsomes. It can also provide electron transfer to heme oxygenase and cytochrome B5.</text>
</comment>
<keyword evidence="4 10" id="KW-0256">Endoplasmic reticulum</keyword>
<feature type="binding site" evidence="10">
    <location>
        <begin position="476"/>
        <end position="479"/>
    </location>
    <ligand>
        <name>FAD</name>
        <dbReference type="ChEBI" id="CHEBI:57692"/>
    </ligand>
</feature>
<dbReference type="GO" id="GO:0005789">
    <property type="term" value="C:endoplasmic reticulum membrane"/>
    <property type="evidence" value="ECO:0007669"/>
    <property type="project" value="UniProtKB-SubCell"/>
</dbReference>
<dbReference type="KEGG" id="hro:HELRODRAFT_113572"/>
<dbReference type="Gene3D" id="3.40.50.360">
    <property type="match status" value="1"/>
</dbReference>
<dbReference type="GO" id="GO:0010181">
    <property type="term" value="F:FMN binding"/>
    <property type="evidence" value="ECO:0000318"/>
    <property type="project" value="GO_Central"/>
</dbReference>
<dbReference type="InParanoid" id="T1EFT9"/>